<accession>A0ABM7KJS0</accession>
<gene>
    <name evidence="9" type="primary">cyp142</name>
    <name evidence="9" type="ORF">MBRA_14020</name>
</gene>
<dbReference type="PRINTS" id="PR00359">
    <property type="entry name" value="BP450"/>
</dbReference>
<dbReference type="InterPro" id="IPR001128">
    <property type="entry name" value="Cyt_P450"/>
</dbReference>
<evidence type="ECO:0000256" key="2">
    <source>
        <dbReference type="ARBA" id="ARBA00010617"/>
    </source>
</evidence>
<dbReference type="EMBL" id="AP022606">
    <property type="protein sequence ID" value="BBZ11207.1"/>
    <property type="molecule type" value="Genomic_DNA"/>
</dbReference>
<dbReference type="PANTHER" id="PTHR46696:SF4">
    <property type="entry name" value="BIOTIN BIOSYNTHESIS CYTOCHROME P450"/>
    <property type="match status" value="1"/>
</dbReference>
<organism evidence="9 10">
    <name type="scientific">Mycobacterium branderi</name>
    <dbReference type="NCBI Taxonomy" id="43348"/>
    <lineage>
        <taxon>Bacteria</taxon>
        <taxon>Bacillati</taxon>
        <taxon>Actinomycetota</taxon>
        <taxon>Actinomycetes</taxon>
        <taxon>Mycobacteriales</taxon>
        <taxon>Mycobacteriaceae</taxon>
        <taxon>Mycobacterium</taxon>
    </lineage>
</organism>
<comment type="cofactor">
    <cofactor evidence="1">
        <name>heme</name>
        <dbReference type="ChEBI" id="CHEBI:30413"/>
    </cofactor>
</comment>
<evidence type="ECO:0000256" key="8">
    <source>
        <dbReference type="RuleBase" id="RU000461"/>
    </source>
</evidence>
<dbReference type="InterPro" id="IPR002397">
    <property type="entry name" value="Cyt_P450_B"/>
</dbReference>
<keyword evidence="10" id="KW-1185">Reference proteome</keyword>
<keyword evidence="5 8" id="KW-0560">Oxidoreductase</keyword>
<evidence type="ECO:0000313" key="9">
    <source>
        <dbReference type="EMBL" id="BBZ11207.1"/>
    </source>
</evidence>
<dbReference type="InterPro" id="IPR036396">
    <property type="entry name" value="Cyt_P450_sf"/>
</dbReference>
<keyword evidence="4 8" id="KW-0479">Metal-binding</keyword>
<evidence type="ECO:0000256" key="7">
    <source>
        <dbReference type="ARBA" id="ARBA00023033"/>
    </source>
</evidence>
<dbReference type="PROSITE" id="PS00086">
    <property type="entry name" value="CYTOCHROME_P450"/>
    <property type="match status" value="1"/>
</dbReference>
<dbReference type="Pfam" id="PF00067">
    <property type="entry name" value="p450"/>
    <property type="match status" value="1"/>
</dbReference>
<dbReference type="PANTHER" id="PTHR46696">
    <property type="entry name" value="P450, PUTATIVE (EUROFUNG)-RELATED"/>
    <property type="match status" value="1"/>
</dbReference>
<name>A0ABM7KJS0_9MYCO</name>
<dbReference type="SUPFAM" id="SSF48264">
    <property type="entry name" value="Cytochrome P450"/>
    <property type="match status" value="1"/>
</dbReference>
<dbReference type="Gene3D" id="1.10.630.10">
    <property type="entry name" value="Cytochrome P450"/>
    <property type="match status" value="1"/>
</dbReference>
<keyword evidence="6 8" id="KW-0408">Iron</keyword>
<reference evidence="9 10" key="1">
    <citation type="journal article" date="2019" name="Emerg. Microbes Infect.">
        <title>Comprehensive subspecies identification of 175 nontuberculous mycobacteria species based on 7547 genomic profiles.</title>
        <authorList>
            <person name="Matsumoto Y."/>
            <person name="Kinjo T."/>
            <person name="Motooka D."/>
            <person name="Nabeya D."/>
            <person name="Jung N."/>
            <person name="Uechi K."/>
            <person name="Horii T."/>
            <person name="Iida T."/>
            <person name="Fujita J."/>
            <person name="Nakamura S."/>
        </authorList>
    </citation>
    <scope>NUCLEOTIDE SEQUENCE [LARGE SCALE GENOMIC DNA]</scope>
    <source>
        <strain evidence="9 10">JCM 12687</strain>
    </source>
</reference>
<evidence type="ECO:0000256" key="3">
    <source>
        <dbReference type="ARBA" id="ARBA00022617"/>
    </source>
</evidence>
<comment type="similarity">
    <text evidence="2 8">Belongs to the cytochrome P450 family.</text>
</comment>
<protein>
    <submittedName>
        <fullName evidence="9">Cytochrome P450 142</fullName>
    </submittedName>
</protein>
<evidence type="ECO:0000313" key="10">
    <source>
        <dbReference type="Proteomes" id="UP000467379"/>
    </source>
</evidence>
<sequence length="431" mass="47837">MARQSTGGSPKRASGEALWQVYDMTADLTVDSRPDVDIADGGFYAGDSRAAYRWMRTNEPVFRDRNGLVGIATYKALIEAERRPDLFSSAGGIRPDYVPPVPMMIDMDDPGHLRRRKLVNTGFSRKRVQNLADSIESLCDSLIDAVCERGECDFVWDLAAPLPMAVIGDLLGVRPEEREMFLKWSDDLVTSLSSKMSEADHQVTIEAYLAFTEYTQRLIDARRAEPTDDLISVMTHAVIDGERLTDAEIIQDALLILVGGDETTRHTLTGGTAQLLREPEQLTALSADPDALMGNAVEEMLRWTSPVKNMCRQLTADVPYHGTALRQGEKVMLLFESANFDEDQFDSPETFDIRRYPNNHLAFGFGTHFCMGNQLARLEISLMTRKVLERLPGLTLATDAALPLRAANFVSGLEKMPVSFTPSKPKAGELS</sequence>
<evidence type="ECO:0000256" key="5">
    <source>
        <dbReference type="ARBA" id="ARBA00023002"/>
    </source>
</evidence>
<dbReference type="Proteomes" id="UP000467379">
    <property type="component" value="Chromosome"/>
</dbReference>
<evidence type="ECO:0000256" key="4">
    <source>
        <dbReference type="ARBA" id="ARBA00022723"/>
    </source>
</evidence>
<keyword evidence="7 8" id="KW-0503">Monooxygenase</keyword>
<dbReference type="CDD" id="cd11033">
    <property type="entry name" value="CYP142-like"/>
    <property type="match status" value="1"/>
</dbReference>
<keyword evidence="3 8" id="KW-0349">Heme</keyword>
<evidence type="ECO:0000256" key="1">
    <source>
        <dbReference type="ARBA" id="ARBA00001971"/>
    </source>
</evidence>
<dbReference type="InterPro" id="IPR017972">
    <property type="entry name" value="Cyt_P450_CS"/>
</dbReference>
<evidence type="ECO:0000256" key="6">
    <source>
        <dbReference type="ARBA" id="ARBA00023004"/>
    </source>
</evidence>
<proteinExistence type="inferred from homology"/>